<dbReference type="Proteomes" id="UP000005408">
    <property type="component" value="Unassembled WGS sequence"/>
</dbReference>
<sequence length="220" mass="23759">MTVDLSVRSDTGKINQSPVSSVASTIILSQICSLSDLTFYIPVADFDGDIVRCRFASTIQECQDVCGNHVSFLTFDGTSCSFTINSNISNVTSGNYAVALQIEDFTDSSSSVPLSSVPLQFIINVNTGTICSDGVYLVYPTPTAGEKLQAQNGYLQLHARARVNNTNVTKFHIMSPLNFTMSAIIQHGTNEFEVTITLDSNGEDPNATHVMCFSAETNES</sequence>
<accession>A0A8W8N502</accession>
<dbReference type="EnsemblMetazoa" id="G5350.5">
    <property type="protein sequence ID" value="G5350.5:cds"/>
    <property type="gene ID" value="G5350"/>
</dbReference>
<dbReference type="AlphaFoldDB" id="A0A8W8N502"/>
<dbReference type="EnsemblMetazoa" id="G5350.6">
    <property type="protein sequence ID" value="G5350.6:cds"/>
    <property type="gene ID" value="G5350"/>
</dbReference>
<protein>
    <submittedName>
        <fullName evidence="1">Uncharacterized protein</fullName>
    </submittedName>
</protein>
<evidence type="ECO:0000313" key="2">
    <source>
        <dbReference type="Proteomes" id="UP000005408"/>
    </source>
</evidence>
<name>A0A8W8N502_MAGGI</name>
<dbReference type="EnsemblMetazoa" id="G5350.4">
    <property type="protein sequence ID" value="G5350.4:cds"/>
    <property type="gene ID" value="G5350"/>
</dbReference>
<keyword evidence="2" id="KW-1185">Reference proteome</keyword>
<evidence type="ECO:0000313" key="1">
    <source>
        <dbReference type="EnsemblMetazoa" id="G5350.5:cds"/>
    </source>
</evidence>
<reference evidence="1" key="1">
    <citation type="submission" date="2022-08" db="UniProtKB">
        <authorList>
            <consortium name="EnsemblMetazoa"/>
        </authorList>
    </citation>
    <scope>IDENTIFICATION</scope>
    <source>
        <strain evidence="1">05x7-T-G4-1.051#20</strain>
    </source>
</reference>
<proteinExistence type="predicted"/>
<organism evidence="1 2">
    <name type="scientific">Magallana gigas</name>
    <name type="common">Pacific oyster</name>
    <name type="synonym">Crassostrea gigas</name>
    <dbReference type="NCBI Taxonomy" id="29159"/>
    <lineage>
        <taxon>Eukaryota</taxon>
        <taxon>Metazoa</taxon>
        <taxon>Spiralia</taxon>
        <taxon>Lophotrochozoa</taxon>
        <taxon>Mollusca</taxon>
        <taxon>Bivalvia</taxon>
        <taxon>Autobranchia</taxon>
        <taxon>Pteriomorphia</taxon>
        <taxon>Ostreida</taxon>
        <taxon>Ostreoidea</taxon>
        <taxon>Ostreidae</taxon>
        <taxon>Magallana</taxon>
    </lineage>
</organism>